<feature type="transmembrane region" description="Helical" evidence="1">
    <location>
        <begin position="39"/>
        <end position="55"/>
    </location>
</feature>
<comment type="caution">
    <text evidence="2">The sequence shown here is derived from an EMBL/GenBank/DDBJ whole genome shotgun (WGS) entry which is preliminary data.</text>
</comment>
<proteinExistence type="predicted"/>
<feature type="transmembrane region" description="Helical" evidence="1">
    <location>
        <begin position="207"/>
        <end position="228"/>
    </location>
</feature>
<dbReference type="AlphaFoldDB" id="A0A832DA40"/>
<feature type="transmembrane region" description="Helical" evidence="1">
    <location>
        <begin position="300"/>
        <end position="322"/>
    </location>
</feature>
<feature type="transmembrane region" description="Helical" evidence="1">
    <location>
        <begin position="67"/>
        <end position="88"/>
    </location>
</feature>
<dbReference type="InterPro" id="IPR010293">
    <property type="entry name" value="Sbt_1"/>
</dbReference>
<gene>
    <name evidence="2" type="ORF">ENO34_02300</name>
</gene>
<feature type="transmembrane region" description="Helical" evidence="1">
    <location>
        <begin position="6"/>
        <end position="27"/>
    </location>
</feature>
<keyword evidence="1" id="KW-1133">Transmembrane helix</keyword>
<feature type="transmembrane region" description="Helical" evidence="1">
    <location>
        <begin position="139"/>
        <end position="157"/>
    </location>
</feature>
<feature type="transmembrane region" description="Helical" evidence="1">
    <location>
        <begin position="178"/>
        <end position="195"/>
    </location>
</feature>
<organism evidence="2">
    <name type="scientific">Sulfurihydrogenibium azorense</name>
    <dbReference type="NCBI Taxonomy" id="309806"/>
    <lineage>
        <taxon>Bacteria</taxon>
        <taxon>Pseudomonadati</taxon>
        <taxon>Aquificota</taxon>
        <taxon>Aquificia</taxon>
        <taxon>Aquificales</taxon>
        <taxon>Hydrogenothermaceae</taxon>
        <taxon>Sulfurihydrogenibium</taxon>
    </lineage>
</organism>
<feature type="transmembrane region" description="Helical" evidence="1">
    <location>
        <begin position="240"/>
        <end position="264"/>
    </location>
</feature>
<dbReference type="PANTHER" id="PTHR40400:SF1">
    <property type="entry name" value="SLR1512 PROTEIN"/>
    <property type="match status" value="1"/>
</dbReference>
<evidence type="ECO:0000313" key="2">
    <source>
        <dbReference type="EMBL" id="HEV09213.1"/>
    </source>
</evidence>
<feature type="transmembrane region" description="Helical" evidence="1">
    <location>
        <begin position="95"/>
        <end position="119"/>
    </location>
</feature>
<feature type="transmembrane region" description="Helical" evidence="1">
    <location>
        <begin position="270"/>
        <end position="288"/>
    </location>
</feature>
<dbReference type="EMBL" id="DSFC01000130">
    <property type="protein sequence ID" value="HEV09213.1"/>
    <property type="molecule type" value="Genomic_DNA"/>
</dbReference>
<keyword evidence="1" id="KW-0472">Membrane</keyword>
<dbReference type="PANTHER" id="PTHR40400">
    <property type="entry name" value="SLR1512 PROTEIN"/>
    <property type="match status" value="1"/>
</dbReference>
<accession>A0A832DA40</accession>
<reference evidence="2" key="1">
    <citation type="journal article" date="2020" name="mSystems">
        <title>Genome- and Community-Level Interaction Insights into Carbon Utilization and Element Cycling Functions of Hydrothermarchaeota in Hydrothermal Sediment.</title>
        <authorList>
            <person name="Zhou Z."/>
            <person name="Liu Y."/>
            <person name="Xu W."/>
            <person name="Pan J."/>
            <person name="Luo Z.H."/>
            <person name="Li M."/>
        </authorList>
    </citation>
    <scope>NUCLEOTIDE SEQUENCE [LARGE SCALE GENOMIC DNA]</scope>
    <source>
        <strain evidence="2">SpSt-1257</strain>
    </source>
</reference>
<evidence type="ECO:0000256" key="1">
    <source>
        <dbReference type="SAM" id="Phobius"/>
    </source>
</evidence>
<keyword evidence="1" id="KW-0812">Transmembrane</keyword>
<dbReference type="Pfam" id="PF05982">
    <property type="entry name" value="Sbt_1"/>
    <property type="match status" value="1"/>
</dbReference>
<dbReference type="Proteomes" id="UP000885621">
    <property type="component" value="Unassembled WGS sequence"/>
</dbReference>
<sequence length="330" mass="35511">MSLDLLMQNILNPAIMMFFLGLFAAILKSPLDIPQPLPKLFSLYLLIAIGFHGGYELAKSGITGDVLKVLLLAILMAILVPIYAFFILRIKFDVYNAAAIAATYGSISAVTFITAGNFLNTLGVNYGGYMVAAMTLMESPAIVIGLILVSFFAVKSLNDDLNGNTSRLNLKEVLNESLLNPSVYILLGTLIIGFVTGEKGWKAVEPLFGNLFKGMLAFFLLDMGIVAGKRLVEVKKVGTFLIGFAVLLPVFNAFVAIGLAKIFGLSKGDALMFTVLCASASYIAVPAAMRMSIPEANPSLYVTPALAITFPFNISFGIPLYYTVINSIWG</sequence>
<protein>
    <submittedName>
        <fullName evidence="2">Sodium-dependent bicarbonate transport family permease</fullName>
    </submittedName>
</protein>
<name>A0A832DA40_9AQUI</name>